<protein>
    <submittedName>
        <fullName evidence="1">Uncharacterized protein</fullName>
    </submittedName>
</protein>
<gene>
    <name evidence="1" type="ORF">YQE_10686</name>
</gene>
<dbReference type="HOGENOM" id="CLU_1950984_0_0_1"/>
<feature type="non-terminal residue" evidence="1">
    <location>
        <position position="1"/>
    </location>
</feature>
<dbReference type="AlphaFoldDB" id="N6TTN6"/>
<evidence type="ECO:0000313" key="1">
    <source>
        <dbReference type="EMBL" id="ENN72585.1"/>
    </source>
</evidence>
<organism evidence="1">
    <name type="scientific">Dendroctonus ponderosae</name>
    <name type="common">Mountain pine beetle</name>
    <dbReference type="NCBI Taxonomy" id="77166"/>
    <lineage>
        <taxon>Eukaryota</taxon>
        <taxon>Metazoa</taxon>
        <taxon>Ecdysozoa</taxon>
        <taxon>Arthropoda</taxon>
        <taxon>Hexapoda</taxon>
        <taxon>Insecta</taxon>
        <taxon>Pterygota</taxon>
        <taxon>Neoptera</taxon>
        <taxon>Endopterygota</taxon>
        <taxon>Coleoptera</taxon>
        <taxon>Polyphaga</taxon>
        <taxon>Cucujiformia</taxon>
        <taxon>Curculionidae</taxon>
        <taxon>Scolytinae</taxon>
        <taxon>Dendroctonus</taxon>
    </lineage>
</organism>
<dbReference type="OrthoDB" id="19092at2759"/>
<proteinExistence type="predicted"/>
<reference evidence="1" key="1">
    <citation type="journal article" date="2013" name="Genome Biol.">
        <title>Draft genome of the mountain pine beetle, Dendroctonus ponderosae Hopkins, a major forest pest.</title>
        <authorList>
            <person name="Keeling C.I."/>
            <person name="Yuen M.M."/>
            <person name="Liao N.Y."/>
            <person name="Docking T.R."/>
            <person name="Chan S.K."/>
            <person name="Taylor G.A."/>
            <person name="Palmquist D.L."/>
            <person name="Jackman S.D."/>
            <person name="Nguyen A."/>
            <person name="Li M."/>
            <person name="Henderson H."/>
            <person name="Janes J.K."/>
            <person name="Zhao Y."/>
            <person name="Pandoh P."/>
            <person name="Moore R."/>
            <person name="Sperling F.A."/>
            <person name="Huber D.P."/>
            <person name="Birol I."/>
            <person name="Jones S.J."/>
            <person name="Bohlmann J."/>
        </authorList>
    </citation>
    <scope>NUCLEOTIDE SEQUENCE</scope>
</reference>
<sequence>MNYCGMSYCELLIRWSTTHPKGANLDTDLTIFPSLHLEQQSRVPPQKPRSFINQALKESGYESDSTLVFKRKEDTAASQLSPKDQREVYKMIQKGGDVPFQGLRKPAPERPKGMHFAYISNLTKAFYNN</sequence>
<dbReference type="EMBL" id="KB741213">
    <property type="protein sequence ID" value="ENN72585.1"/>
    <property type="molecule type" value="Genomic_DNA"/>
</dbReference>
<name>N6TTN6_DENPD</name>
<accession>N6TTN6</accession>